<feature type="region of interest" description="Disordered" evidence="10">
    <location>
        <begin position="293"/>
        <end position="348"/>
    </location>
</feature>
<feature type="region of interest" description="Disordered" evidence="10">
    <location>
        <begin position="372"/>
        <end position="410"/>
    </location>
</feature>
<dbReference type="SUPFAM" id="SSF52540">
    <property type="entry name" value="P-loop containing nucleoside triphosphate hydrolases"/>
    <property type="match status" value="1"/>
</dbReference>
<evidence type="ECO:0000259" key="12">
    <source>
        <dbReference type="Pfam" id="PF25521"/>
    </source>
</evidence>
<dbReference type="SMART" id="SM00028">
    <property type="entry name" value="TPR"/>
    <property type="match status" value="2"/>
</dbReference>
<feature type="domain" description="TANC1/2-like winged helix" evidence="12">
    <location>
        <begin position="800"/>
        <end position="937"/>
    </location>
</feature>
<protein>
    <submittedName>
        <fullName evidence="14">Orc1-like AAA ATPase domain-containing protein</fullName>
    </submittedName>
</protein>
<dbReference type="Pfam" id="PF25520">
    <property type="entry name" value="AAA_lid_TANC1"/>
    <property type="match status" value="1"/>
</dbReference>
<organism evidence="13 14">
    <name type="scientific">Trichuris muris</name>
    <name type="common">Mouse whipworm</name>
    <dbReference type="NCBI Taxonomy" id="70415"/>
    <lineage>
        <taxon>Eukaryota</taxon>
        <taxon>Metazoa</taxon>
        <taxon>Ecdysozoa</taxon>
        <taxon>Nematoda</taxon>
        <taxon>Enoplea</taxon>
        <taxon>Dorylaimia</taxon>
        <taxon>Trichinellida</taxon>
        <taxon>Trichuridae</taxon>
        <taxon>Trichuris</taxon>
    </lineage>
</organism>
<keyword evidence="13" id="KW-1185">Reference proteome</keyword>
<proteinExistence type="inferred from homology"/>
<dbReference type="Pfam" id="PF12796">
    <property type="entry name" value="Ank_2"/>
    <property type="match status" value="3"/>
</dbReference>
<dbReference type="PROSITE" id="PS50297">
    <property type="entry name" value="ANK_REP_REGION"/>
    <property type="match status" value="2"/>
</dbReference>
<feature type="region of interest" description="Disordered" evidence="10">
    <location>
        <begin position="149"/>
        <end position="171"/>
    </location>
</feature>
<dbReference type="Pfam" id="PF25521">
    <property type="entry name" value="WHD_TANC1"/>
    <property type="match status" value="1"/>
</dbReference>
<accession>A0A5S6QHS3</accession>
<dbReference type="InterPro" id="IPR058056">
    <property type="entry name" value="WH_TANC1/2"/>
</dbReference>
<evidence type="ECO:0000256" key="6">
    <source>
        <dbReference type="ARBA" id="ARBA00034110"/>
    </source>
</evidence>
<feature type="region of interest" description="Disordered" evidence="10">
    <location>
        <begin position="1499"/>
        <end position="1545"/>
    </location>
</feature>
<dbReference type="Pfam" id="PF13637">
    <property type="entry name" value="Ank_4"/>
    <property type="match status" value="1"/>
</dbReference>
<dbReference type="PROSITE" id="PS50005">
    <property type="entry name" value="TPR"/>
    <property type="match status" value="1"/>
</dbReference>
<keyword evidence="3 9" id="KW-0802">TPR repeat</keyword>
<evidence type="ECO:0000313" key="14">
    <source>
        <dbReference type="WBParaSite" id="TMUE_2000006956.1"/>
    </source>
</evidence>
<dbReference type="Proteomes" id="UP000046395">
    <property type="component" value="Unassembled WGS sequence"/>
</dbReference>
<evidence type="ECO:0000256" key="10">
    <source>
        <dbReference type="SAM" id="MobiDB-lite"/>
    </source>
</evidence>
<feature type="repeat" description="ANK" evidence="8">
    <location>
        <begin position="1171"/>
        <end position="1203"/>
    </location>
</feature>
<evidence type="ECO:0000313" key="13">
    <source>
        <dbReference type="Proteomes" id="UP000046395"/>
    </source>
</evidence>
<feature type="compositionally biased region" description="Low complexity" evidence="10">
    <location>
        <begin position="309"/>
        <end position="326"/>
    </location>
</feature>
<dbReference type="SUPFAM" id="SSF48452">
    <property type="entry name" value="TPR-like"/>
    <property type="match status" value="1"/>
</dbReference>
<dbReference type="SUPFAM" id="SSF48403">
    <property type="entry name" value="Ankyrin repeat"/>
    <property type="match status" value="1"/>
</dbReference>
<dbReference type="PANTHER" id="PTHR24166:SF55">
    <property type="entry name" value="ROLLING PEBBLES, ISOFORM B"/>
    <property type="match status" value="1"/>
</dbReference>
<keyword evidence="2" id="KW-0677">Repeat</keyword>
<dbReference type="PROSITE" id="PS50088">
    <property type="entry name" value="ANK_REPEAT"/>
    <property type="match status" value="5"/>
</dbReference>
<evidence type="ECO:0000256" key="1">
    <source>
        <dbReference type="ARBA" id="ARBA00022553"/>
    </source>
</evidence>
<evidence type="ECO:0000256" key="5">
    <source>
        <dbReference type="ARBA" id="ARBA00023043"/>
    </source>
</evidence>
<sequence>MDFAHPKEQKQLHASHELGFVRRSLRATRRLSVGISPCCCLLENGTPKRMKLWGKLFRFGDNANGSSVRQEANCQHVVPLGDGGSAYFGLYGSIRRRRSSNVHCTAKSKSASASPCGQRTPSTIELLQEQQRRLAAIAATPRMARALQTAGRSKSGASSEKTLQEAPFLDNTDQDVIDCSQGEQKIVDSPAQLRNESSNDPLPSLDSKQATVTFRTPQLGRCHASHFLAGVGYPLATVAEAPESSSLNEDQLSVASSADQTEPNGNVAPSVELAEKQITERLTSILNLSQRFRRSGPFGSDTTGRRFSKSPSLGLRSCSSSTPSSPWVNEARSSMPLDRRSRRPSQESLISLMSGTSSAASYVNYKPCCHQSRQRHKSPSSGGGSSSRSSITDFVKTGGTPASARPSPGCSPMSEHLNPMTFELPVVDSDELFFVSRSWLFQEVLEILVRPCCDNGMKGAVIYGSPGSGKTTIVHQLAAASPVQQPSRWTNAVDGTSSAPYDSPSQVSNSHFTTSSDSGFLSANSKANGRACAKGASNCQRINLIRDVADAVVAYHFCQIESHATCSLPEFLHNLASMIAVNPRMGAYAELLASNDRLQSLFALRNFYQDPAGTFRALVTEPLNSLRSRGKLPDQTDLLILVDAIDEAEFHRPESGDSIGSFLVNRASSLLPACIKLVLTVRRDCLDLLKGLPLHKISLDMPVDNRLYCDSCEYVSRRIESCLAIQRNITSKTASTRSENPSCLLERFIEHLASSAKGCFLYMRLVLDLIQQDYVVVKGANYRVLPINLNEAFTLMLSLRFSTELSFNQVAPILEAILASMRPLTAEQLYGILNASIYGDAICWDEYKKKLNRLQDFVVLTQNGTYVLFHPIFREWLIRGDAAGSSRFVCDIKHGHASIALWLMRRCQERSLNADDAQELAHHLLKAHVFKHYKPSVELPFPTGGEYLPFLLNHSVLDMKKALCSLCNVFQPNTTVSKLLLLAGADPNSRTPYFDNAPLLCVAARQGLYNFADLLLRYGANANGSDDSLLSPMMHAAIGGHLDLIQVLHENKAEINQIDKQKRCALVHAAENGHVGVVNFLLQYDWSPSVDGSYCIISRQQVIQQAFVMAARVGRTSVCKLLVDFHDADLDAVDPITGETALGAACSAGNKDTVFYLLDCAASVHRRHSDGAESPLLKAIQNGCWEIVSALLARGVDLNSEVNDHGQTALMYAAQCGHIGVMELLLGRGADVHLTDNQRRSALCWACIGNQESCANLLLERGARLSVLDAFGNQPVHYAAQHGSARLLKLFIERKLSLDTMNDRGLRPLDVSIEADNFEAFQLLLHCSAKINSQTWSSAYKRPKFALKLLERLNHDADLLYRRGHLKDAAHRFQYAFRKLPEKMLRDLSDNDTAEMFRDVEYRLLIGLARCKRRAEQYSDAVQYAGSAVQVDPDRAEAYMLRGSCQWKLENWIASQSDFQKALRLCPDNKHIEHYLSLLKTNASQGPRKTDGFVKRCKFPDSGHQSAGRSMVDSKPSPAEHGEQKSARETHFSADNSDQPVRQLSPVLESCRRLRDHTWKQELKNGVETEL</sequence>
<dbReference type="InterPro" id="IPR050889">
    <property type="entry name" value="Dendritic_Spine_Reg/Scaffold"/>
</dbReference>
<dbReference type="STRING" id="70415.A0A5S6QHS3"/>
<feature type="region of interest" description="Disordered" evidence="10">
    <location>
        <begin position="242"/>
        <end position="269"/>
    </location>
</feature>
<feature type="repeat" description="TPR" evidence="9">
    <location>
        <begin position="1436"/>
        <end position="1469"/>
    </location>
</feature>
<reference evidence="14" key="1">
    <citation type="submission" date="2019-12" db="UniProtKB">
        <authorList>
            <consortium name="WormBaseParasite"/>
        </authorList>
    </citation>
    <scope>IDENTIFICATION</scope>
</reference>
<dbReference type="InterPro" id="IPR019734">
    <property type="entry name" value="TPR_rpt"/>
</dbReference>
<evidence type="ECO:0000256" key="9">
    <source>
        <dbReference type="PROSITE-ProRule" id="PRU00339"/>
    </source>
</evidence>
<dbReference type="Gene3D" id="1.25.40.20">
    <property type="entry name" value="Ankyrin repeat-containing domain"/>
    <property type="match status" value="2"/>
</dbReference>
<feature type="repeat" description="ANK" evidence="8">
    <location>
        <begin position="1205"/>
        <end position="1237"/>
    </location>
</feature>
<dbReference type="WBParaSite" id="TMUE_2000006956.1">
    <property type="protein sequence ID" value="TMUE_2000006956.1"/>
    <property type="gene ID" value="WBGene00286051"/>
</dbReference>
<keyword evidence="4" id="KW-0770">Synapse</keyword>
<feature type="repeat" description="ANK" evidence="8">
    <location>
        <begin position="1271"/>
        <end position="1303"/>
    </location>
</feature>
<evidence type="ECO:0000256" key="8">
    <source>
        <dbReference type="PROSITE-ProRule" id="PRU00023"/>
    </source>
</evidence>
<keyword evidence="5 8" id="KW-0040">ANK repeat</keyword>
<feature type="repeat" description="ANK" evidence="8">
    <location>
        <begin position="995"/>
        <end position="1027"/>
    </location>
</feature>
<dbReference type="PANTHER" id="PTHR24166">
    <property type="entry name" value="ROLLING PEBBLES, ISOFORM B"/>
    <property type="match status" value="1"/>
</dbReference>
<feature type="region of interest" description="Disordered" evidence="10">
    <location>
        <begin position="485"/>
        <end position="510"/>
    </location>
</feature>
<evidence type="ECO:0000256" key="4">
    <source>
        <dbReference type="ARBA" id="ARBA00023018"/>
    </source>
</evidence>
<dbReference type="SMART" id="SM00248">
    <property type="entry name" value="ANK"/>
    <property type="match status" value="10"/>
</dbReference>
<evidence type="ECO:0000256" key="7">
    <source>
        <dbReference type="ARBA" id="ARBA00038259"/>
    </source>
</evidence>
<dbReference type="InterPro" id="IPR002110">
    <property type="entry name" value="Ankyrin_rpt"/>
</dbReference>
<dbReference type="InterPro" id="IPR027417">
    <property type="entry name" value="P-loop_NTPase"/>
</dbReference>
<comment type="subcellular location">
    <subcellularLocation>
        <location evidence="6">Postsynapse</location>
    </subcellularLocation>
</comment>
<evidence type="ECO:0000259" key="11">
    <source>
        <dbReference type="Pfam" id="PF25520"/>
    </source>
</evidence>
<dbReference type="Gene3D" id="1.25.40.10">
    <property type="entry name" value="Tetratricopeptide repeat domain"/>
    <property type="match status" value="1"/>
</dbReference>
<name>A0A5S6QHS3_TRIMR</name>
<keyword evidence="1" id="KW-0597">Phosphoprotein</keyword>
<feature type="compositionally biased region" description="Polar residues" evidence="10">
    <location>
        <begin position="243"/>
        <end position="264"/>
    </location>
</feature>
<feature type="domain" description="TANC1/2-like AAA+ ATPase lid" evidence="11">
    <location>
        <begin position="700"/>
        <end position="797"/>
    </location>
</feature>
<feature type="compositionally biased region" description="Polar residues" evidence="10">
    <location>
        <begin position="192"/>
        <end position="207"/>
    </location>
</feature>
<feature type="compositionally biased region" description="Polar residues" evidence="10">
    <location>
        <begin position="150"/>
        <end position="161"/>
    </location>
</feature>
<feature type="repeat" description="ANK" evidence="8">
    <location>
        <begin position="1028"/>
        <end position="1060"/>
    </location>
</feature>
<dbReference type="GO" id="GO:0098794">
    <property type="term" value="C:postsynapse"/>
    <property type="evidence" value="ECO:0007669"/>
    <property type="project" value="UniProtKB-SubCell"/>
</dbReference>
<evidence type="ECO:0000256" key="3">
    <source>
        <dbReference type="ARBA" id="ARBA00022803"/>
    </source>
</evidence>
<feature type="compositionally biased region" description="Basic and acidic residues" evidence="10">
    <location>
        <begin position="1518"/>
        <end position="1532"/>
    </location>
</feature>
<evidence type="ECO:0000256" key="2">
    <source>
        <dbReference type="ARBA" id="ARBA00022737"/>
    </source>
</evidence>
<feature type="compositionally biased region" description="Polar residues" evidence="10">
    <location>
        <begin position="1533"/>
        <end position="1542"/>
    </location>
</feature>
<dbReference type="InterPro" id="IPR036770">
    <property type="entry name" value="Ankyrin_rpt-contain_sf"/>
</dbReference>
<feature type="region of interest" description="Disordered" evidence="10">
    <location>
        <begin position="188"/>
        <end position="207"/>
    </location>
</feature>
<comment type="similarity">
    <text evidence="7">Belongs to the TANC family.</text>
</comment>
<dbReference type="InterPro" id="IPR058018">
    <property type="entry name" value="AAA_lid_TANC1/2"/>
</dbReference>
<dbReference type="InterPro" id="IPR011990">
    <property type="entry name" value="TPR-like_helical_dom_sf"/>
</dbReference>